<reference evidence="3 4" key="1">
    <citation type="submission" date="2016-12" db="EMBL/GenBank/DDBJ databases">
        <title>The draft genome sequence of Actinophytocola xinjiangensis.</title>
        <authorList>
            <person name="Wang W."/>
            <person name="Yuan L."/>
        </authorList>
    </citation>
    <scope>NUCLEOTIDE SEQUENCE [LARGE SCALE GENOMIC DNA]</scope>
    <source>
        <strain evidence="3 4">CGMCC 4.4663</strain>
    </source>
</reference>
<proteinExistence type="predicted"/>
<dbReference type="Gene3D" id="3.40.50.1820">
    <property type="entry name" value="alpha/beta hydrolase"/>
    <property type="match status" value="1"/>
</dbReference>
<feature type="signal peptide" evidence="1">
    <location>
        <begin position="1"/>
        <end position="28"/>
    </location>
</feature>
<protein>
    <submittedName>
        <fullName evidence="3">Alpha/beta hydrolase</fullName>
    </submittedName>
</protein>
<evidence type="ECO:0000313" key="4">
    <source>
        <dbReference type="Proteomes" id="UP000185696"/>
    </source>
</evidence>
<evidence type="ECO:0000256" key="1">
    <source>
        <dbReference type="SAM" id="SignalP"/>
    </source>
</evidence>
<dbReference type="InterPro" id="IPR000073">
    <property type="entry name" value="AB_hydrolase_1"/>
</dbReference>
<dbReference type="EMBL" id="MSIF01000017">
    <property type="protein sequence ID" value="OLF07141.1"/>
    <property type="molecule type" value="Genomic_DNA"/>
</dbReference>
<dbReference type="InterPro" id="IPR050471">
    <property type="entry name" value="AB_hydrolase"/>
</dbReference>
<dbReference type="PRINTS" id="PR00111">
    <property type="entry name" value="ABHYDROLASE"/>
</dbReference>
<comment type="caution">
    <text evidence="3">The sequence shown here is derived from an EMBL/GenBank/DDBJ whole genome shotgun (WGS) entry which is preliminary data.</text>
</comment>
<dbReference type="Pfam" id="PF00561">
    <property type="entry name" value="Abhydrolase_1"/>
    <property type="match status" value="1"/>
</dbReference>
<organism evidence="3 4">
    <name type="scientific">Actinophytocola xinjiangensis</name>
    <dbReference type="NCBI Taxonomy" id="485602"/>
    <lineage>
        <taxon>Bacteria</taxon>
        <taxon>Bacillati</taxon>
        <taxon>Actinomycetota</taxon>
        <taxon>Actinomycetes</taxon>
        <taxon>Pseudonocardiales</taxon>
        <taxon>Pseudonocardiaceae</taxon>
    </lineage>
</organism>
<accession>A0A7Z1AX03</accession>
<dbReference type="PANTHER" id="PTHR43433">
    <property type="entry name" value="HYDROLASE, ALPHA/BETA FOLD FAMILY PROTEIN"/>
    <property type="match status" value="1"/>
</dbReference>
<keyword evidence="1" id="KW-0732">Signal</keyword>
<dbReference type="OrthoDB" id="495620at2"/>
<dbReference type="GO" id="GO:0004806">
    <property type="term" value="F:triacylglycerol lipase activity"/>
    <property type="evidence" value="ECO:0007669"/>
    <property type="project" value="TreeGrafter"/>
</dbReference>
<dbReference type="InterPro" id="IPR029058">
    <property type="entry name" value="AB_hydrolase_fold"/>
</dbReference>
<dbReference type="RefSeq" id="WP_075136084.1">
    <property type="nucleotide sequence ID" value="NZ_MSIF01000017.1"/>
</dbReference>
<evidence type="ECO:0000259" key="2">
    <source>
        <dbReference type="Pfam" id="PF00561"/>
    </source>
</evidence>
<keyword evidence="4" id="KW-1185">Reference proteome</keyword>
<feature type="domain" description="AB hydrolase-1" evidence="2">
    <location>
        <begin position="61"/>
        <end position="165"/>
    </location>
</feature>
<evidence type="ECO:0000313" key="3">
    <source>
        <dbReference type="EMBL" id="OLF07141.1"/>
    </source>
</evidence>
<dbReference type="Proteomes" id="UP000185696">
    <property type="component" value="Unassembled WGS sequence"/>
</dbReference>
<gene>
    <name evidence="3" type="ORF">BLA60_28430</name>
</gene>
<dbReference type="GO" id="GO:0046503">
    <property type="term" value="P:glycerolipid catabolic process"/>
    <property type="evidence" value="ECO:0007669"/>
    <property type="project" value="TreeGrafter"/>
</dbReference>
<dbReference type="AlphaFoldDB" id="A0A7Z1AX03"/>
<dbReference type="SUPFAM" id="SSF53474">
    <property type="entry name" value="alpha/beta-Hydrolases"/>
    <property type="match status" value="1"/>
</dbReference>
<sequence length="297" mass="31680">MNRIARTAATAVATVVAASMLTVGTTTASAGVDDTRGRGHYAEVNGLRLYYEVHGKRTSRPPVVLVHGAFSATGTSWGELIGPLSRERQVISVEMQGHGHTADIDRPLRAELMARDTVALIDHLGIEQADVWGYSMGASVALHTALADPEKVRKLVLQSVAITSAGYHPGHEDSMGQIEPEMLYGSPFHQEYLELAPHPENFDALVGKVKDMVEHTTDVPVSALEALDLPVLTVMGDSDIFRPEHGVEIFRATGGGVNGDVVGLPESQLAILPGTSHIGTSQRVDLLLAMVPAFLDA</sequence>
<name>A0A7Z1AX03_9PSEU</name>
<dbReference type="PANTHER" id="PTHR43433:SF5">
    <property type="entry name" value="AB HYDROLASE-1 DOMAIN-CONTAINING PROTEIN"/>
    <property type="match status" value="1"/>
</dbReference>
<keyword evidence="3" id="KW-0378">Hydrolase</keyword>
<feature type="chain" id="PRO_5038801418" evidence="1">
    <location>
        <begin position="29"/>
        <end position="297"/>
    </location>
</feature>